<dbReference type="EMBL" id="NMQU01000131">
    <property type="protein sequence ID" value="OXM44032.1"/>
    <property type="molecule type" value="Genomic_DNA"/>
</dbReference>
<reference evidence="2 3" key="1">
    <citation type="submission" date="2017-07" db="EMBL/GenBank/DDBJ databases">
        <title>Amycolatopsis alba DSM 44262 Genome sequencing and assembly.</title>
        <authorList>
            <person name="Kaur N."/>
            <person name="Mayilraj S."/>
        </authorList>
    </citation>
    <scope>NUCLEOTIDE SEQUENCE [LARGE SCALE GENOMIC DNA]</scope>
    <source>
        <strain evidence="2 3">DSM 44262</strain>
    </source>
</reference>
<comment type="caution">
    <text evidence="2">The sequence shown here is derived from an EMBL/GenBank/DDBJ whole genome shotgun (WGS) entry which is preliminary data.</text>
</comment>
<dbReference type="RefSeq" id="WP_020634127.1">
    <property type="nucleotide sequence ID" value="NZ_KB913032.1"/>
</dbReference>
<evidence type="ECO:0000313" key="3">
    <source>
        <dbReference type="Proteomes" id="UP000215563"/>
    </source>
</evidence>
<accession>A0A229RBJ7</accession>
<gene>
    <name evidence="2" type="ORF">CFP75_35975</name>
</gene>
<dbReference type="InterPro" id="IPR049244">
    <property type="entry name" value="DUF6879"/>
</dbReference>
<dbReference type="OrthoDB" id="3436275at2"/>
<name>A0A229RBJ7_AMYAL</name>
<feature type="domain" description="DUF6879" evidence="1">
    <location>
        <begin position="32"/>
        <end position="191"/>
    </location>
</feature>
<keyword evidence="3" id="KW-1185">Reference proteome</keyword>
<dbReference type="AlphaFoldDB" id="A0A229RBJ7"/>
<dbReference type="Pfam" id="PF21806">
    <property type="entry name" value="DUF6879"/>
    <property type="match status" value="1"/>
</dbReference>
<protein>
    <recommendedName>
        <fullName evidence="1">DUF6879 domain-containing protein</fullName>
    </recommendedName>
</protein>
<evidence type="ECO:0000313" key="2">
    <source>
        <dbReference type="EMBL" id="OXM44032.1"/>
    </source>
</evidence>
<organism evidence="2 3">
    <name type="scientific">Amycolatopsis alba DSM 44262</name>
    <dbReference type="NCBI Taxonomy" id="1125972"/>
    <lineage>
        <taxon>Bacteria</taxon>
        <taxon>Bacillati</taxon>
        <taxon>Actinomycetota</taxon>
        <taxon>Actinomycetes</taxon>
        <taxon>Pseudonocardiales</taxon>
        <taxon>Pseudonocardiaceae</taxon>
        <taxon>Amycolatopsis</taxon>
    </lineage>
</organism>
<proteinExistence type="predicted"/>
<sequence length="206" mass="23974">MSEFFDDTRSELMTLEEYGSDFRKRRQDPHGSRETWKVERRQFFSDPDDPPWLAFSEGRWEESVRLIEANRPSYQKYYEEAAAQGVTLYRVRIVDEPLQPYVHWEIHYLCLAASVGEKVRVVSSRDVVKYEEIDPLPEIIVAGSDTVYKVLYSDDGRPTGARRTIDINLARRCETLVKGLYAIGEDVDAYFESKVKGLAPPNLRQR</sequence>
<dbReference type="Proteomes" id="UP000215563">
    <property type="component" value="Unassembled WGS sequence"/>
</dbReference>
<evidence type="ECO:0000259" key="1">
    <source>
        <dbReference type="Pfam" id="PF21806"/>
    </source>
</evidence>